<reference evidence="2 3" key="1">
    <citation type="submission" date="2019-06" db="EMBL/GenBank/DDBJ databases">
        <title>Whole genome shotgun sequence of Brevibacillus parabrevis NBRC 12334.</title>
        <authorList>
            <person name="Hosoyama A."/>
            <person name="Uohara A."/>
            <person name="Ohji S."/>
            <person name="Ichikawa N."/>
        </authorList>
    </citation>
    <scope>NUCLEOTIDE SEQUENCE [LARGE SCALE GENOMIC DNA]</scope>
    <source>
        <strain evidence="2 3">NBRC 12334</strain>
    </source>
</reference>
<feature type="compositionally biased region" description="Basic and acidic residues" evidence="1">
    <location>
        <begin position="20"/>
        <end position="31"/>
    </location>
</feature>
<dbReference type="Proteomes" id="UP000316882">
    <property type="component" value="Unassembled WGS sequence"/>
</dbReference>
<dbReference type="AlphaFoldDB" id="A0A4Y3PKE6"/>
<feature type="compositionally biased region" description="Basic and acidic residues" evidence="1">
    <location>
        <begin position="102"/>
        <end position="113"/>
    </location>
</feature>
<dbReference type="GeneID" id="87612803"/>
<comment type="caution">
    <text evidence="2">The sequence shown here is derived from an EMBL/GenBank/DDBJ whole genome shotgun (WGS) entry which is preliminary data.</text>
</comment>
<organism evidence="2 3">
    <name type="scientific">Brevibacillus parabrevis</name>
    <dbReference type="NCBI Taxonomy" id="54914"/>
    <lineage>
        <taxon>Bacteria</taxon>
        <taxon>Bacillati</taxon>
        <taxon>Bacillota</taxon>
        <taxon>Bacilli</taxon>
        <taxon>Bacillales</taxon>
        <taxon>Paenibacillaceae</taxon>
        <taxon>Brevibacillus</taxon>
    </lineage>
</organism>
<dbReference type="RefSeq" id="WP_122965216.1">
    <property type="nucleotide sequence ID" value="NZ_BJMH01000002.1"/>
</dbReference>
<keyword evidence="3" id="KW-1185">Reference proteome</keyword>
<gene>
    <name evidence="2" type="ORF">BPA01_05010</name>
</gene>
<sequence length="113" mass="12938">MSLKAVELQVALPRTLEVGRIQEHQMQRSMHETQSMIDQRKELDAHMRHRATDIDETQKNQIRDREQGQQREHDESGDSSSAGQKNAAAKDQNAPSSVSMRDPMRGRFIDISL</sequence>
<evidence type="ECO:0008006" key="4">
    <source>
        <dbReference type="Google" id="ProtNLM"/>
    </source>
</evidence>
<evidence type="ECO:0000313" key="3">
    <source>
        <dbReference type="Proteomes" id="UP000316882"/>
    </source>
</evidence>
<protein>
    <recommendedName>
        <fullName evidence="4">RNA polymerase subunit sigma</fullName>
    </recommendedName>
</protein>
<evidence type="ECO:0000256" key="1">
    <source>
        <dbReference type="SAM" id="MobiDB-lite"/>
    </source>
</evidence>
<feature type="compositionally biased region" description="Basic and acidic residues" evidence="1">
    <location>
        <begin position="38"/>
        <end position="76"/>
    </location>
</feature>
<accession>A0A4Y3PKE6</accession>
<dbReference type="EMBL" id="BJMH01000002">
    <property type="protein sequence ID" value="GEB30921.1"/>
    <property type="molecule type" value="Genomic_DNA"/>
</dbReference>
<name>A0A4Y3PKE6_BREPA</name>
<evidence type="ECO:0000313" key="2">
    <source>
        <dbReference type="EMBL" id="GEB30921.1"/>
    </source>
</evidence>
<feature type="region of interest" description="Disordered" evidence="1">
    <location>
        <begin position="20"/>
        <end position="113"/>
    </location>
</feature>
<proteinExistence type="predicted"/>
<dbReference type="STRING" id="54914.AV540_08555"/>